<keyword evidence="4" id="KW-1185">Reference proteome</keyword>
<dbReference type="InterPro" id="IPR001387">
    <property type="entry name" value="Cro/C1-type_HTH"/>
</dbReference>
<keyword evidence="1 3" id="KW-0238">DNA-binding</keyword>
<dbReference type="Proteomes" id="UP000198339">
    <property type="component" value="Unassembled WGS sequence"/>
</dbReference>
<dbReference type="InterPro" id="IPR009875">
    <property type="entry name" value="PilZ_domain"/>
</dbReference>
<dbReference type="GO" id="GO:0003677">
    <property type="term" value="F:DNA binding"/>
    <property type="evidence" value="ECO:0007669"/>
    <property type="project" value="UniProtKB-KW"/>
</dbReference>
<feature type="domain" description="HTH cro/C1-type" evidence="2">
    <location>
        <begin position="128"/>
        <end position="182"/>
    </location>
</feature>
<dbReference type="SUPFAM" id="SSF47413">
    <property type="entry name" value="lambda repressor-like DNA-binding domains"/>
    <property type="match status" value="1"/>
</dbReference>
<protein>
    <submittedName>
        <fullName evidence="3">DNA-binding transcriptional regulator, XRE-family HTH domain</fullName>
    </submittedName>
</protein>
<name>A0A239K4B2_9SPHN</name>
<dbReference type="EMBL" id="FZPA01000012">
    <property type="protein sequence ID" value="SNT12985.1"/>
    <property type="molecule type" value="Genomic_DNA"/>
</dbReference>
<reference evidence="3 4" key="1">
    <citation type="submission" date="2017-06" db="EMBL/GenBank/DDBJ databases">
        <authorList>
            <person name="Kim H.J."/>
            <person name="Triplett B.A."/>
        </authorList>
    </citation>
    <scope>NUCLEOTIDE SEQUENCE [LARGE SCALE GENOMIC DNA]</scope>
    <source>
        <strain evidence="3 4">DS15</strain>
    </source>
</reference>
<evidence type="ECO:0000256" key="1">
    <source>
        <dbReference type="ARBA" id="ARBA00023125"/>
    </source>
</evidence>
<organism evidence="3 4">
    <name type="scientific">Sphingopyxis indica</name>
    <dbReference type="NCBI Taxonomy" id="436663"/>
    <lineage>
        <taxon>Bacteria</taxon>
        <taxon>Pseudomonadati</taxon>
        <taxon>Pseudomonadota</taxon>
        <taxon>Alphaproteobacteria</taxon>
        <taxon>Sphingomonadales</taxon>
        <taxon>Sphingomonadaceae</taxon>
        <taxon>Sphingopyxis</taxon>
    </lineage>
</organism>
<gene>
    <name evidence="3" type="ORF">SAMN06295955_11291</name>
</gene>
<dbReference type="SMART" id="SM00530">
    <property type="entry name" value="HTH_XRE"/>
    <property type="match status" value="1"/>
</dbReference>
<dbReference type="OrthoDB" id="9795572at2"/>
<dbReference type="PROSITE" id="PS50943">
    <property type="entry name" value="HTH_CROC1"/>
    <property type="match status" value="1"/>
</dbReference>
<dbReference type="GO" id="GO:0035438">
    <property type="term" value="F:cyclic-di-GMP binding"/>
    <property type="evidence" value="ECO:0007669"/>
    <property type="project" value="InterPro"/>
</dbReference>
<dbReference type="PANTHER" id="PTHR46558">
    <property type="entry name" value="TRACRIPTIONAL REGULATORY PROTEIN-RELATED-RELATED"/>
    <property type="match status" value="1"/>
</dbReference>
<dbReference type="RefSeq" id="WP_089216890.1">
    <property type="nucleotide sequence ID" value="NZ_FZPA01000012.1"/>
</dbReference>
<dbReference type="Pfam" id="PF07238">
    <property type="entry name" value="PilZ"/>
    <property type="match status" value="1"/>
</dbReference>
<dbReference type="PANTHER" id="PTHR46558:SF11">
    <property type="entry name" value="HTH-TYPE TRANSCRIPTIONAL REGULATOR XRE"/>
    <property type="match status" value="1"/>
</dbReference>
<evidence type="ECO:0000313" key="4">
    <source>
        <dbReference type="Proteomes" id="UP000198339"/>
    </source>
</evidence>
<dbReference type="Gene3D" id="2.40.10.220">
    <property type="entry name" value="predicted glycosyltransferase like domains"/>
    <property type="match status" value="1"/>
</dbReference>
<sequence length="219" mass="23483">MPLAAYLESAAPAKRRRHPRRTLRLSSTGGKPDGDAIPLTILNISSAGMLIAGEVEFAKGETIDIDLPQAGRVRAKIVWSSAGQMGCIFAAPISQATLSAVELRSDAGDMPENLLPTALATERFSARLKRLRNRKGLTQADLAEALGVSEPAVCAWELGRSRPRMGRMETLSRLLDVSIADLVGSDARADVPDILAEAKQHIARIVGTTADKIHIMIEI</sequence>
<proteinExistence type="predicted"/>
<accession>A0A239K4B2</accession>
<dbReference type="CDD" id="cd00093">
    <property type="entry name" value="HTH_XRE"/>
    <property type="match status" value="1"/>
</dbReference>
<dbReference type="Gene3D" id="1.10.260.40">
    <property type="entry name" value="lambda repressor-like DNA-binding domains"/>
    <property type="match status" value="1"/>
</dbReference>
<dbReference type="Pfam" id="PF01381">
    <property type="entry name" value="HTH_3"/>
    <property type="match status" value="1"/>
</dbReference>
<evidence type="ECO:0000313" key="3">
    <source>
        <dbReference type="EMBL" id="SNT12985.1"/>
    </source>
</evidence>
<dbReference type="InterPro" id="IPR010982">
    <property type="entry name" value="Lambda_DNA-bd_dom_sf"/>
</dbReference>
<dbReference type="AlphaFoldDB" id="A0A239K4B2"/>
<dbReference type="SUPFAM" id="SSF141371">
    <property type="entry name" value="PilZ domain-like"/>
    <property type="match status" value="1"/>
</dbReference>
<evidence type="ECO:0000259" key="2">
    <source>
        <dbReference type="PROSITE" id="PS50943"/>
    </source>
</evidence>